<sequence length="204" mass="23586">MINRTFDIIFSLGHSCQVASQLRRNHLRNVAGPLDWFNFASTNAVCKVVTSRFHGFMELEHLEVYGKSKNCYYVRDRQTTCLSFHDFKNNPNLPPLHDYHVFREKLERRIHRFETALSSEDKVFLIRTLTDPADALKIHHAVTEAYQNPNLHFLFVLNGSESGIKPLPSDSDRISIVQIPHGNTWEGDYEAWKSLLGCISLRKT</sequence>
<name>A0A7X3IDX2_9BACL</name>
<evidence type="ECO:0000313" key="1">
    <source>
        <dbReference type="EMBL" id="MWV42129.1"/>
    </source>
</evidence>
<protein>
    <submittedName>
        <fullName evidence="1">Peptidase</fullName>
    </submittedName>
</protein>
<dbReference type="InterPro" id="IPR014903">
    <property type="entry name" value="DUF1796"/>
</dbReference>
<proteinExistence type="predicted"/>
<dbReference type="Pfam" id="PF08795">
    <property type="entry name" value="DUF1796"/>
    <property type="match status" value="1"/>
</dbReference>
<accession>A0A7X3IDX2</accession>
<dbReference type="EMBL" id="WUBI01000001">
    <property type="protein sequence ID" value="MWV42129.1"/>
    <property type="molecule type" value="Genomic_DNA"/>
</dbReference>
<evidence type="ECO:0000313" key="2">
    <source>
        <dbReference type="Proteomes" id="UP000460318"/>
    </source>
</evidence>
<dbReference type="Proteomes" id="UP000460318">
    <property type="component" value="Unassembled WGS sequence"/>
</dbReference>
<reference evidence="1 2" key="1">
    <citation type="submission" date="2019-12" db="EMBL/GenBank/DDBJ databases">
        <title>Paenibacillus sp. nov., an endophytic bacterium isolated from the stem of Dendrobium.</title>
        <authorList>
            <person name="Zhao R."/>
        </authorList>
    </citation>
    <scope>NUCLEOTIDE SEQUENCE [LARGE SCALE GENOMIC DNA]</scope>
    <source>
        <strain evidence="1 2">HJL G12</strain>
    </source>
</reference>
<dbReference type="AlphaFoldDB" id="A0A7X3IDX2"/>
<comment type="caution">
    <text evidence="1">The sequence shown here is derived from an EMBL/GenBank/DDBJ whole genome shotgun (WGS) entry which is preliminary data.</text>
</comment>
<organism evidence="1 2">
    <name type="scientific">Paenibacillus dendrobii</name>
    <dbReference type="NCBI Taxonomy" id="2691084"/>
    <lineage>
        <taxon>Bacteria</taxon>
        <taxon>Bacillati</taxon>
        <taxon>Bacillota</taxon>
        <taxon>Bacilli</taxon>
        <taxon>Bacillales</taxon>
        <taxon>Paenibacillaceae</taxon>
        <taxon>Paenibacillus</taxon>
    </lineage>
</organism>
<gene>
    <name evidence="1" type="ORF">GRF59_00665</name>
</gene>
<keyword evidence="2" id="KW-1185">Reference proteome</keyword>